<dbReference type="SUPFAM" id="SSF141868">
    <property type="entry name" value="EAL domain-like"/>
    <property type="match status" value="1"/>
</dbReference>
<dbReference type="InterPro" id="IPR029787">
    <property type="entry name" value="Nucleotide_cyclase"/>
</dbReference>
<dbReference type="InterPro" id="IPR042461">
    <property type="entry name" value="LapD_MoxY_peri_C"/>
</dbReference>
<dbReference type="Gene3D" id="3.20.20.450">
    <property type="entry name" value="EAL domain"/>
    <property type="match status" value="1"/>
</dbReference>
<gene>
    <name evidence="5" type="ORF">BZJ21_12900</name>
</gene>
<comment type="caution">
    <text evidence="5">The sequence shown here is derived from an EMBL/GenBank/DDBJ whole genome shotgun (WGS) entry which is preliminary data.</text>
</comment>
<dbReference type="Gene3D" id="6.20.270.20">
    <property type="entry name" value="LapD/MoxY periplasmic domain"/>
    <property type="match status" value="1"/>
</dbReference>
<sequence>MTLHQRVLSFVVAATVVTVLVTTAVVFQLSAEQRKQQQQQQSNLLSKTLAEALPAVLEQSDGQRLTQLASQFISMPQVSQITIEPMLSGERQVWESDRPAMHVPNWFATATGLTVNTTSVSVSNGWTQLAKLTMTFDPHQDIAELWQRLVRLVGWLLAAGVTVIVAASFMFRRVTVPLGDLSQRLTSLGHGDFHPTQVATSVSDLSALQNAFNLAGQQVARMQQSQQDELARLRDKLMVDPVSRLPNRGYFQHQLQSFINDEVGCSLILLEADWLSRLRARYGYQYRDQCWRLLGEALTQESLASTHQVVARLSHNEIAILLVTDEEKALRRYLRQLLRVINQELENISLPVNQGFHLGIAQTRTDETVGLMAKADNALQHAKRQNEVYFWPTDEQVDSRTREQWRHVLLDALHKNPLALYAQPVRHRDNQYNWHQEVYAHLWVDDSWLSAGQLLNRIEMYALGEEFDIHVLNRVSDYLNKNPHSDKLAINITIESVQSQTFYDWLSHFLLKTYLADKLAFEVSEKAVHADPEACKALFRLIRGQGFAVGVDHFGRNMDNVDYIKNIEPDYVKLDIGFGQQSSGVDDVFIRMLVNIALGREITVIATGIEQSEQHQYFHQLGCQGYQGYILPPIRLDSGE</sequence>
<dbReference type="PROSITE" id="PS50883">
    <property type="entry name" value="EAL"/>
    <property type="match status" value="1"/>
</dbReference>
<evidence type="ECO:0000313" key="5">
    <source>
        <dbReference type="EMBL" id="OOF33051.1"/>
    </source>
</evidence>
<dbReference type="PANTHER" id="PTHR33121">
    <property type="entry name" value="CYCLIC DI-GMP PHOSPHODIESTERASE PDEF"/>
    <property type="match status" value="1"/>
</dbReference>
<dbReference type="PROSITE" id="PS50887">
    <property type="entry name" value="GGDEF"/>
    <property type="match status" value="1"/>
</dbReference>
<evidence type="ECO:0000259" key="3">
    <source>
        <dbReference type="PROSITE" id="PS50885"/>
    </source>
</evidence>
<dbReference type="InterPro" id="IPR050706">
    <property type="entry name" value="Cyclic-di-GMP_PDE-like"/>
</dbReference>
<keyword evidence="1" id="KW-1133">Transmembrane helix</keyword>
<feature type="transmembrane region" description="Helical" evidence="1">
    <location>
        <begin position="6"/>
        <end position="27"/>
    </location>
</feature>
<dbReference type="Pfam" id="PF00990">
    <property type="entry name" value="GGDEF"/>
    <property type="match status" value="1"/>
</dbReference>
<dbReference type="InterPro" id="IPR001633">
    <property type="entry name" value="EAL_dom"/>
</dbReference>
<keyword evidence="1" id="KW-0472">Membrane</keyword>
<dbReference type="InterPro" id="IPR032244">
    <property type="entry name" value="LapD_MoxY_N"/>
</dbReference>
<dbReference type="EMBL" id="MUFR01000042">
    <property type="protein sequence ID" value="OOF33051.1"/>
    <property type="molecule type" value="Genomic_DNA"/>
</dbReference>
<feature type="transmembrane region" description="Helical" evidence="1">
    <location>
        <begin position="152"/>
        <end position="171"/>
    </location>
</feature>
<evidence type="ECO:0000259" key="4">
    <source>
        <dbReference type="PROSITE" id="PS50887"/>
    </source>
</evidence>
<dbReference type="InterPro" id="IPR000160">
    <property type="entry name" value="GGDEF_dom"/>
</dbReference>
<organism evidence="5 6">
    <name type="scientific">Salinivibrio costicola subsp. alcaliphilus</name>
    <dbReference type="NCBI Taxonomy" id="272773"/>
    <lineage>
        <taxon>Bacteria</taxon>
        <taxon>Pseudomonadati</taxon>
        <taxon>Pseudomonadota</taxon>
        <taxon>Gammaproteobacteria</taxon>
        <taxon>Vibrionales</taxon>
        <taxon>Vibrionaceae</taxon>
        <taxon>Salinivibrio</taxon>
    </lineage>
</organism>
<dbReference type="InterPro" id="IPR003660">
    <property type="entry name" value="HAMP_dom"/>
</dbReference>
<feature type="domain" description="GGDEF" evidence="4">
    <location>
        <begin position="263"/>
        <end position="393"/>
    </location>
</feature>
<feature type="domain" description="EAL" evidence="2">
    <location>
        <begin position="402"/>
        <end position="640"/>
    </location>
</feature>
<dbReference type="InterPro" id="IPR043128">
    <property type="entry name" value="Rev_trsase/Diguanyl_cyclase"/>
</dbReference>
<dbReference type="PANTHER" id="PTHR33121:SF79">
    <property type="entry name" value="CYCLIC DI-GMP PHOSPHODIESTERASE PDED-RELATED"/>
    <property type="match status" value="1"/>
</dbReference>
<evidence type="ECO:0000313" key="6">
    <source>
        <dbReference type="Proteomes" id="UP000189431"/>
    </source>
</evidence>
<dbReference type="SUPFAM" id="SSF55073">
    <property type="entry name" value="Nucleotide cyclase"/>
    <property type="match status" value="1"/>
</dbReference>
<evidence type="ECO:0000259" key="2">
    <source>
        <dbReference type="PROSITE" id="PS50883"/>
    </source>
</evidence>
<evidence type="ECO:0008006" key="7">
    <source>
        <dbReference type="Google" id="ProtNLM"/>
    </source>
</evidence>
<protein>
    <recommendedName>
        <fullName evidence="7">EAL domain-containing protein</fullName>
    </recommendedName>
</protein>
<dbReference type="SMART" id="SM00052">
    <property type="entry name" value="EAL"/>
    <property type="match status" value="1"/>
</dbReference>
<dbReference type="PROSITE" id="PS50885">
    <property type="entry name" value="HAMP"/>
    <property type="match status" value="1"/>
</dbReference>
<keyword evidence="6" id="KW-1185">Reference proteome</keyword>
<dbReference type="CDD" id="cd01948">
    <property type="entry name" value="EAL"/>
    <property type="match status" value="1"/>
</dbReference>
<evidence type="ECO:0000256" key="1">
    <source>
        <dbReference type="SAM" id="Phobius"/>
    </source>
</evidence>
<proteinExistence type="predicted"/>
<dbReference type="InterPro" id="IPR035919">
    <property type="entry name" value="EAL_sf"/>
</dbReference>
<accession>A0ABX3KMV4</accession>
<dbReference type="SMART" id="SM00267">
    <property type="entry name" value="GGDEF"/>
    <property type="match status" value="1"/>
</dbReference>
<dbReference type="RefSeq" id="WP_077669986.1">
    <property type="nucleotide sequence ID" value="NZ_MUFR01000042.1"/>
</dbReference>
<dbReference type="Pfam" id="PF00563">
    <property type="entry name" value="EAL"/>
    <property type="match status" value="1"/>
</dbReference>
<feature type="domain" description="HAMP" evidence="3">
    <location>
        <begin position="172"/>
        <end position="224"/>
    </location>
</feature>
<dbReference type="Gene3D" id="3.30.70.270">
    <property type="match status" value="1"/>
</dbReference>
<keyword evidence="1" id="KW-0812">Transmembrane</keyword>
<dbReference type="Pfam" id="PF16448">
    <property type="entry name" value="LapD_MoxY_N"/>
    <property type="match status" value="1"/>
</dbReference>
<dbReference type="Proteomes" id="UP000189431">
    <property type="component" value="Unassembled WGS sequence"/>
</dbReference>
<reference evidence="6" key="1">
    <citation type="submission" date="2017-01" db="EMBL/GenBank/DDBJ databases">
        <title>Draft genome of the species Salinivibrio costicola subsp. alcaliphilus.</title>
        <authorList>
            <person name="Lopez-Hermoso C."/>
            <person name="De La Haba R."/>
            <person name="Sanchez-Porro C."/>
            <person name="Ventosa A."/>
        </authorList>
    </citation>
    <scope>NUCLEOTIDE SEQUENCE [LARGE SCALE GENOMIC DNA]</scope>
    <source>
        <strain evidence="6">CBH448</strain>
    </source>
</reference>
<name>A0ABX3KMV4_SALCS</name>